<dbReference type="PANTHER" id="PTHR33116:SF76">
    <property type="entry name" value="DUF4283 DOMAIN-CONTAINING PROTEIN"/>
    <property type="match status" value="1"/>
</dbReference>
<reference evidence="4" key="2">
    <citation type="journal article" date="2024" name="Plant">
        <title>Genomic evolution and insights into agronomic trait innovations of Sesamum species.</title>
        <authorList>
            <person name="Miao H."/>
            <person name="Wang L."/>
            <person name="Qu L."/>
            <person name="Liu H."/>
            <person name="Sun Y."/>
            <person name="Le M."/>
            <person name="Wang Q."/>
            <person name="Wei S."/>
            <person name="Zheng Y."/>
            <person name="Lin W."/>
            <person name="Duan Y."/>
            <person name="Cao H."/>
            <person name="Xiong S."/>
            <person name="Wang X."/>
            <person name="Wei L."/>
            <person name="Li C."/>
            <person name="Ma Q."/>
            <person name="Ju M."/>
            <person name="Zhao R."/>
            <person name="Li G."/>
            <person name="Mu C."/>
            <person name="Tian Q."/>
            <person name="Mei H."/>
            <person name="Zhang T."/>
            <person name="Gao T."/>
            <person name="Zhang H."/>
        </authorList>
    </citation>
    <scope>NUCLEOTIDE SEQUENCE</scope>
    <source>
        <strain evidence="4">KEN1</strain>
    </source>
</reference>
<feature type="transmembrane region" description="Helical" evidence="1">
    <location>
        <begin position="110"/>
        <end position="135"/>
    </location>
</feature>
<protein>
    <recommendedName>
        <fullName evidence="5">Reverse transcriptase domain-containing protein</fullName>
    </recommendedName>
</protein>
<feature type="domain" description="Reverse transcriptase" evidence="2">
    <location>
        <begin position="306"/>
        <end position="403"/>
    </location>
</feature>
<evidence type="ECO:0000259" key="3">
    <source>
        <dbReference type="Pfam" id="PF13966"/>
    </source>
</evidence>
<sequence>MPVEGRRSTSTSCQRLGDNDVATQSWVGNGHRCLQIWVSSLDLGGELPGRGSTKQEEAGRWRQTCRLGEDVDAQYVHFLVLIRCIHTHVLMTIVYGVNDLGGRRGDGSHGTIVAAILGASGKSWTISWLMIVGWAPGRTHFMLASMPVLQTTLLLCCVGTFRSKLLATKLEEHMLQQWAKLAWTKGGDQCSRIFFRKVAKRRTSKSIFQITNTTGQILTDQQDVINEFIAFYQALLGGERRFRLIDLCYLRPWARHIINEDEAIQLTRRVTPMRSSRQSLISMRIKHRGQMDTHRDSLKQLGRLLGRRGARGLRQGDPMSPYLFVLVMEVLNLILQQIIEQDGGFTYHWRCEALHLFQLGFADDLLLFSRADVDSVHTFNRGFTIFADLSGLYVNPQKSHLILSQSASDVWDTLLTLLHFREGFLPLSSSNQCWLHSRFIGLWHLFCLRRSYGKLRSDFARFFGRVPMEGNMQKFHGTSDRTGSWGWRKLIRLREILQQFIEYKIGSGASFSLWHNPWHELGPLILRFPMGPHHTDTLPTAFLNTVIMERAWCWPPITNMESVEITHSLPIVYGGEDQIVWTAPRDTFSPASAYAIFRLPGPTVGWSSLLLGTFKIPQHCFILWLAILGKLSTLDKPWLRHMGFDCVLCSSATPESHDHLFFRCQFASTCICEIRRMVRFEWPYTSWEASVLCASKRWRGKHVVNAANRALLASLVYHLWQERNYQIFRAATRYPRDIATIIVSEVRELIISKELPQTVSTLGLYRLWRIPWPVEGDATL</sequence>
<evidence type="ECO:0000259" key="2">
    <source>
        <dbReference type="Pfam" id="PF00078"/>
    </source>
</evidence>
<dbReference type="Pfam" id="PF00078">
    <property type="entry name" value="RVT_1"/>
    <property type="match status" value="1"/>
</dbReference>
<reference evidence="4" key="1">
    <citation type="submission" date="2020-06" db="EMBL/GenBank/DDBJ databases">
        <authorList>
            <person name="Li T."/>
            <person name="Hu X."/>
            <person name="Zhang T."/>
            <person name="Song X."/>
            <person name="Zhang H."/>
            <person name="Dai N."/>
            <person name="Sheng W."/>
            <person name="Hou X."/>
            <person name="Wei L."/>
        </authorList>
    </citation>
    <scope>NUCLEOTIDE SEQUENCE</scope>
    <source>
        <strain evidence="4">KEN1</strain>
        <tissue evidence="4">Leaf</tissue>
    </source>
</reference>
<dbReference type="EMBL" id="JACGWN010000005">
    <property type="protein sequence ID" value="KAL0449026.1"/>
    <property type="molecule type" value="Genomic_DNA"/>
</dbReference>
<keyword evidence="1" id="KW-1133">Transmembrane helix</keyword>
<evidence type="ECO:0008006" key="5">
    <source>
        <dbReference type="Google" id="ProtNLM"/>
    </source>
</evidence>
<dbReference type="AlphaFoldDB" id="A0AAW2X7W4"/>
<proteinExistence type="predicted"/>
<dbReference type="InterPro" id="IPR026960">
    <property type="entry name" value="RVT-Znf"/>
</dbReference>
<dbReference type="Pfam" id="PF13966">
    <property type="entry name" value="zf-RVT"/>
    <property type="match status" value="1"/>
</dbReference>
<feature type="domain" description="Reverse transcriptase zinc-binding" evidence="3">
    <location>
        <begin position="588"/>
        <end position="668"/>
    </location>
</feature>
<dbReference type="InterPro" id="IPR000477">
    <property type="entry name" value="RT_dom"/>
</dbReference>
<organism evidence="4">
    <name type="scientific">Sesamum latifolium</name>
    <dbReference type="NCBI Taxonomy" id="2727402"/>
    <lineage>
        <taxon>Eukaryota</taxon>
        <taxon>Viridiplantae</taxon>
        <taxon>Streptophyta</taxon>
        <taxon>Embryophyta</taxon>
        <taxon>Tracheophyta</taxon>
        <taxon>Spermatophyta</taxon>
        <taxon>Magnoliopsida</taxon>
        <taxon>eudicotyledons</taxon>
        <taxon>Gunneridae</taxon>
        <taxon>Pentapetalae</taxon>
        <taxon>asterids</taxon>
        <taxon>lamiids</taxon>
        <taxon>Lamiales</taxon>
        <taxon>Pedaliaceae</taxon>
        <taxon>Sesamum</taxon>
    </lineage>
</organism>
<name>A0AAW2X7W4_9LAMI</name>
<evidence type="ECO:0000313" key="4">
    <source>
        <dbReference type="EMBL" id="KAL0449026.1"/>
    </source>
</evidence>
<evidence type="ECO:0000256" key="1">
    <source>
        <dbReference type="SAM" id="Phobius"/>
    </source>
</evidence>
<gene>
    <name evidence="4" type="ORF">Slati_1459000</name>
</gene>
<accession>A0AAW2X7W4</accession>
<dbReference type="PANTHER" id="PTHR33116">
    <property type="entry name" value="REVERSE TRANSCRIPTASE ZINC-BINDING DOMAIN-CONTAINING PROTEIN-RELATED-RELATED"/>
    <property type="match status" value="1"/>
</dbReference>
<keyword evidence="1" id="KW-0812">Transmembrane</keyword>
<comment type="caution">
    <text evidence="4">The sequence shown here is derived from an EMBL/GenBank/DDBJ whole genome shotgun (WGS) entry which is preliminary data.</text>
</comment>
<feature type="transmembrane region" description="Helical" evidence="1">
    <location>
        <begin position="141"/>
        <end position="161"/>
    </location>
</feature>
<feature type="transmembrane region" description="Helical" evidence="1">
    <location>
        <begin position="75"/>
        <end position="98"/>
    </location>
</feature>
<keyword evidence="1" id="KW-0472">Membrane</keyword>